<keyword evidence="3" id="KW-1185">Reference proteome</keyword>
<dbReference type="AlphaFoldDB" id="A0A834JJ82"/>
<protein>
    <submittedName>
        <fullName evidence="2">Uncharacterized protein</fullName>
    </submittedName>
</protein>
<proteinExistence type="predicted"/>
<comment type="caution">
    <text evidence="2">The sequence shown here is derived from an EMBL/GenBank/DDBJ whole genome shotgun (WGS) entry which is preliminary data.</text>
</comment>
<name>A0A834JJ82_VESPE</name>
<evidence type="ECO:0000313" key="3">
    <source>
        <dbReference type="Proteomes" id="UP000600918"/>
    </source>
</evidence>
<accession>A0A834JJ82</accession>
<sequence length="72" mass="8133">MRLLTRQKTSLTIDGKRFVNQELARFLNRIVEGIKSTLGANLSRGNSEGDASEWYGVMSKRSNRQETQVDSS</sequence>
<dbReference type="Proteomes" id="UP000600918">
    <property type="component" value="Unassembled WGS sequence"/>
</dbReference>
<evidence type="ECO:0000313" key="2">
    <source>
        <dbReference type="EMBL" id="KAF7389773.1"/>
    </source>
</evidence>
<organism evidence="2 3">
    <name type="scientific">Vespula pensylvanica</name>
    <name type="common">Western yellow jacket</name>
    <name type="synonym">Wasp</name>
    <dbReference type="NCBI Taxonomy" id="30213"/>
    <lineage>
        <taxon>Eukaryota</taxon>
        <taxon>Metazoa</taxon>
        <taxon>Ecdysozoa</taxon>
        <taxon>Arthropoda</taxon>
        <taxon>Hexapoda</taxon>
        <taxon>Insecta</taxon>
        <taxon>Pterygota</taxon>
        <taxon>Neoptera</taxon>
        <taxon>Endopterygota</taxon>
        <taxon>Hymenoptera</taxon>
        <taxon>Apocrita</taxon>
        <taxon>Aculeata</taxon>
        <taxon>Vespoidea</taxon>
        <taxon>Vespidae</taxon>
        <taxon>Vespinae</taxon>
        <taxon>Vespula</taxon>
    </lineage>
</organism>
<gene>
    <name evidence="2" type="ORF">H0235_018257</name>
</gene>
<dbReference type="EMBL" id="JACSDY010000024">
    <property type="protein sequence ID" value="KAF7389773.1"/>
    <property type="molecule type" value="Genomic_DNA"/>
</dbReference>
<feature type="region of interest" description="Disordered" evidence="1">
    <location>
        <begin position="42"/>
        <end position="72"/>
    </location>
</feature>
<reference evidence="2" key="1">
    <citation type="journal article" date="2020" name="G3 (Bethesda)">
        <title>High-Quality Assemblies for Three Invasive Social Wasps from the &lt;i&gt;Vespula&lt;/i&gt; Genus.</title>
        <authorList>
            <person name="Harrop T.W.R."/>
            <person name="Guhlin J."/>
            <person name="McLaughlin G.M."/>
            <person name="Permina E."/>
            <person name="Stockwell P."/>
            <person name="Gilligan J."/>
            <person name="Le Lec M.F."/>
            <person name="Gruber M.A.M."/>
            <person name="Quinn O."/>
            <person name="Lovegrove M."/>
            <person name="Duncan E.J."/>
            <person name="Remnant E.J."/>
            <person name="Van Eeckhoven J."/>
            <person name="Graham B."/>
            <person name="Knapp R.A."/>
            <person name="Langford K.W."/>
            <person name="Kronenberg Z."/>
            <person name="Press M.O."/>
            <person name="Eacker S.M."/>
            <person name="Wilson-Rankin E.E."/>
            <person name="Purcell J."/>
            <person name="Lester P.J."/>
            <person name="Dearden P.K."/>
        </authorList>
    </citation>
    <scope>NUCLEOTIDE SEQUENCE</scope>
    <source>
        <strain evidence="2">Volc-1</strain>
    </source>
</reference>
<evidence type="ECO:0000256" key="1">
    <source>
        <dbReference type="SAM" id="MobiDB-lite"/>
    </source>
</evidence>